<dbReference type="GeneID" id="24823234"/>
<feature type="transmembrane region" description="Helical" evidence="1">
    <location>
        <begin position="37"/>
        <end position="56"/>
    </location>
</feature>
<evidence type="ECO:0000313" key="3">
    <source>
        <dbReference type="Proteomes" id="UP000033038"/>
    </source>
</evidence>
<feature type="transmembrane region" description="Helical" evidence="1">
    <location>
        <begin position="12"/>
        <end position="31"/>
    </location>
</feature>
<evidence type="ECO:0008006" key="4">
    <source>
        <dbReference type="Google" id="ProtNLM"/>
    </source>
</evidence>
<keyword evidence="1" id="KW-0812">Transmembrane</keyword>
<reference evidence="2 3" key="1">
    <citation type="submission" date="2014-07" db="EMBL/GenBank/DDBJ databases">
        <title>Methanogenic archaea and the global carbon cycle.</title>
        <authorList>
            <person name="Henriksen J.R."/>
            <person name="Luke J."/>
            <person name="Reinhart S."/>
            <person name="Benedict M.N."/>
            <person name="Youngblut N.D."/>
            <person name="Metcalf M.E."/>
            <person name="Whitaker R.J."/>
            <person name="Metcalf W.W."/>
        </authorList>
    </citation>
    <scope>NUCLEOTIDE SEQUENCE [LARGE SCALE GENOMIC DNA]</scope>
    <source>
        <strain evidence="2 3">Wiesmoor</strain>
    </source>
</reference>
<accession>A0A0E3QLY0</accession>
<sequence length="141" mass="16070">MVKINSQVKNYILVGISAGIIIGCLFAIKLYGRDIRVIIPLAIAVLIFGHSVDNILKLFAMKESTKAEKQLKIEMKDERNTLIREKAGSKTNEYMLYLNTVIVFILGFMGAEFWMLCLFGSLILAQGVLSIFLYNYYDNRY</sequence>
<organism evidence="2 3">
    <name type="scientific">Methanosarcina barkeri str. Wiesmoor</name>
    <dbReference type="NCBI Taxonomy" id="1434109"/>
    <lineage>
        <taxon>Archaea</taxon>
        <taxon>Methanobacteriati</taxon>
        <taxon>Methanobacteriota</taxon>
        <taxon>Stenosarchaea group</taxon>
        <taxon>Methanomicrobia</taxon>
        <taxon>Methanosarcinales</taxon>
        <taxon>Methanosarcinaceae</taxon>
        <taxon>Methanosarcina</taxon>
    </lineage>
</organism>
<proteinExistence type="predicted"/>
<evidence type="ECO:0000256" key="1">
    <source>
        <dbReference type="SAM" id="Phobius"/>
    </source>
</evidence>
<dbReference type="PATRIC" id="fig|1434109.4.peg.2207"/>
<keyword evidence="1" id="KW-1133">Transmembrane helix</keyword>
<dbReference type="EMBL" id="CP009526">
    <property type="protein sequence ID" value="AKB50999.1"/>
    <property type="molecule type" value="Genomic_DNA"/>
</dbReference>
<dbReference type="HOGENOM" id="CLU_1821003_0_0_2"/>
<dbReference type="RefSeq" id="WP_011307926.1">
    <property type="nucleotide sequence ID" value="NZ_CP009526.1"/>
</dbReference>
<evidence type="ECO:0000313" key="2">
    <source>
        <dbReference type="EMBL" id="AKB50999.1"/>
    </source>
</evidence>
<feature type="transmembrane region" description="Helical" evidence="1">
    <location>
        <begin position="94"/>
        <end position="113"/>
    </location>
</feature>
<gene>
    <name evidence="2" type="ORF">MSBRW_1746</name>
</gene>
<dbReference type="PROSITE" id="PS51257">
    <property type="entry name" value="PROKAR_LIPOPROTEIN"/>
    <property type="match status" value="1"/>
</dbReference>
<keyword evidence="1" id="KW-0472">Membrane</keyword>
<dbReference type="KEGG" id="mbw:MSBRW_1746"/>
<protein>
    <recommendedName>
        <fullName evidence="4">DUF2178 domain-containing protein</fullName>
    </recommendedName>
</protein>
<feature type="transmembrane region" description="Helical" evidence="1">
    <location>
        <begin position="119"/>
        <end position="137"/>
    </location>
</feature>
<name>A0A0E3QLY0_METBA</name>
<dbReference type="AlphaFoldDB" id="A0A0E3QLY0"/>
<dbReference type="Proteomes" id="UP000033038">
    <property type="component" value="Chromosome"/>
</dbReference>